<reference evidence="14" key="1">
    <citation type="submission" date="2011-12" db="EMBL/GenBank/DDBJ databases">
        <title>Complete sequence of Clostridium clariflavum DSM 19732.</title>
        <authorList>
            <consortium name="US DOE Joint Genome Institute"/>
            <person name="Lucas S."/>
            <person name="Han J."/>
            <person name="Lapidus A."/>
            <person name="Cheng J.-F."/>
            <person name="Goodwin L."/>
            <person name="Pitluck S."/>
            <person name="Peters L."/>
            <person name="Teshima H."/>
            <person name="Detter J.C."/>
            <person name="Han C."/>
            <person name="Tapia R."/>
            <person name="Land M."/>
            <person name="Hauser L."/>
            <person name="Kyrpides N."/>
            <person name="Ivanova N."/>
            <person name="Pagani I."/>
            <person name="Kitzmiller T."/>
            <person name="Lynd L."/>
            <person name="Izquierdo J."/>
            <person name="Woyke T."/>
        </authorList>
    </citation>
    <scope>NUCLEOTIDE SEQUENCE [LARGE SCALE GENOMIC DNA]</scope>
    <source>
        <strain evidence="14">DSM 19732 / NBRC 101661 / EBR45</strain>
    </source>
</reference>
<dbReference type="GO" id="GO:0005524">
    <property type="term" value="F:ATP binding"/>
    <property type="evidence" value="ECO:0007669"/>
    <property type="project" value="UniProtKB-UniRule"/>
</dbReference>
<dbReference type="GO" id="GO:0006235">
    <property type="term" value="P:dTTP biosynthetic process"/>
    <property type="evidence" value="ECO:0007669"/>
    <property type="project" value="UniProtKB-UniRule"/>
</dbReference>
<dbReference type="NCBIfam" id="TIGR00041">
    <property type="entry name" value="DTMP_kinase"/>
    <property type="match status" value="1"/>
</dbReference>
<sequence>MKRGLFITAEGTDGSGKTTQIKLLESYLKDRGFEVVVTREPGGTKIGEKIRSIILDPDNTKMTYITEMMLYVSARAQLVGELIRPSLEQGKVVICDRFVDSSYVYQGFGRNINIELIEKVNSIALDGIMPDVTLFFDVDPNIALSRRIRSTGADRIEQETMDFHRKVYEGYKKLVSKYPNRIKIIDSNRSIEEIFLDVKENIDKILERCL</sequence>
<evidence type="ECO:0000256" key="6">
    <source>
        <dbReference type="ARBA" id="ARBA00022741"/>
    </source>
</evidence>
<dbReference type="Pfam" id="PF02223">
    <property type="entry name" value="Thymidylate_kin"/>
    <property type="match status" value="1"/>
</dbReference>
<evidence type="ECO:0000256" key="4">
    <source>
        <dbReference type="ARBA" id="ARBA00022679"/>
    </source>
</evidence>
<dbReference type="EMBL" id="CP003065">
    <property type="protein sequence ID" value="AEV70466.1"/>
    <property type="molecule type" value="Genomic_DNA"/>
</dbReference>
<comment type="catalytic activity">
    <reaction evidence="9 11">
        <text>dTMP + ATP = dTDP + ADP</text>
        <dbReference type="Rhea" id="RHEA:13517"/>
        <dbReference type="ChEBI" id="CHEBI:30616"/>
        <dbReference type="ChEBI" id="CHEBI:58369"/>
        <dbReference type="ChEBI" id="CHEBI:63528"/>
        <dbReference type="ChEBI" id="CHEBI:456216"/>
        <dbReference type="EC" id="2.7.4.9"/>
    </reaction>
</comment>
<keyword evidence="14" id="KW-1185">Reference proteome</keyword>
<dbReference type="AlphaFoldDB" id="G8LSV3"/>
<dbReference type="SUPFAM" id="SSF52540">
    <property type="entry name" value="P-loop containing nucleoside triphosphate hydrolases"/>
    <property type="match status" value="1"/>
</dbReference>
<dbReference type="InterPro" id="IPR039430">
    <property type="entry name" value="Thymidylate_kin-like_dom"/>
</dbReference>
<dbReference type="KEGG" id="ccl:Clocl_4030"/>
<dbReference type="eggNOG" id="COG0125">
    <property type="taxonomic scope" value="Bacteria"/>
</dbReference>
<dbReference type="GO" id="GO:0006227">
    <property type="term" value="P:dUDP biosynthetic process"/>
    <property type="evidence" value="ECO:0007669"/>
    <property type="project" value="TreeGrafter"/>
</dbReference>
<reference evidence="13 14" key="2">
    <citation type="journal article" date="2012" name="Stand. Genomic Sci.">
        <title>Complete Genome Sequence of Clostridium clariflavum DSM 19732.</title>
        <authorList>
            <person name="Izquierdo J.A."/>
            <person name="Goodwin L."/>
            <person name="Davenport K.W."/>
            <person name="Teshima H."/>
            <person name="Bruce D."/>
            <person name="Detter C."/>
            <person name="Tapia R."/>
            <person name="Han S."/>
            <person name="Land M."/>
            <person name="Hauser L."/>
            <person name="Jeffries C.D."/>
            <person name="Han J."/>
            <person name="Pitluck S."/>
            <person name="Nolan M."/>
            <person name="Chen A."/>
            <person name="Huntemann M."/>
            <person name="Mavromatis K."/>
            <person name="Mikhailova N."/>
            <person name="Liolios K."/>
            <person name="Woyke T."/>
            <person name="Lynd L.R."/>
        </authorList>
    </citation>
    <scope>NUCLEOTIDE SEQUENCE [LARGE SCALE GENOMIC DNA]</scope>
    <source>
        <strain evidence="14">DSM 19732 / NBRC 101661 / EBR45</strain>
    </source>
</reference>
<keyword evidence="8 11" id="KW-0067">ATP-binding</keyword>
<accession>G8LSV3</accession>
<dbReference type="InterPro" id="IPR027417">
    <property type="entry name" value="P-loop_NTPase"/>
</dbReference>
<dbReference type="FunFam" id="3.40.50.300:FF:000225">
    <property type="entry name" value="Thymidylate kinase"/>
    <property type="match status" value="1"/>
</dbReference>
<dbReference type="HOGENOM" id="CLU_049131_0_2_9"/>
<feature type="domain" description="Thymidylate kinase-like" evidence="12">
    <location>
        <begin position="10"/>
        <end position="194"/>
    </location>
</feature>
<dbReference type="STRING" id="720554.Clocl_4030"/>
<keyword evidence="4 11" id="KW-0808">Transferase</keyword>
<evidence type="ECO:0000256" key="2">
    <source>
        <dbReference type="ARBA" id="ARBA00012980"/>
    </source>
</evidence>
<evidence type="ECO:0000313" key="14">
    <source>
        <dbReference type="Proteomes" id="UP000005435"/>
    </source>
</evidence>
<dbReference type="EC" id="2.7.4.9" evidence="2 11"/>
<dbReference type="InterPro" id="IPR018095">
    <property type="entry name" value="Thymidylate_kin_CS"/>
</dbReference>
<proteinExistence type="inferred from homology"/>
<dbReference type="GO" id="GO:0005829">
    <property type="term" value="C:cytosol"/>
    <property type="evidence" value="ECO:0007669"/>
    <property type="project" value="TreeGrafter"/>
</dbReference>
<dbReference type="RefSeq" id="WP_014256965.1">
    <property type="nucleotide sequence ID" value="NC_016627.1"/>
</dbReference>
<evidence type="ECO:0000256" key="10">
    <source>
        <dbReference type="ARBA" id="ARBA00057735"/>
    </source>
</evidence>
<comment type="function">
    <text evidence="10 11">Phosphorylation of dTMP to form dTDP in both de novo and salvage pathways of dTTP synthesis.</text>
</comment>
<keyword evidence="6 11" id="KW-0547">Nucleotide-binding</keyword>
<evidence type="ECO:0000256" key="1">
    <source>
        <dbReference type="ARBA" id="ARBA00009776"/>
    </source>
</evidence>
<evidence type="ECO:0000259" key="12">
    <source>
        <dbReference type="Pfam" id="PF02223"/>
    </source>
</evidence>
<organism evidence="13 14">
    <name type="scientific">Acetivibrio clariflavus (strain DSM 19732 / NBRC 101661 / EBR45)</name>
    <name type="common">Clostridium clariflavum</name>
    <dbReference type="NCBI Taxonomy" id="720554"/>
    <lineage>
        <taxon>Bacteria</taxon>
        <taxon>Bacillati</taxon>
        <taxon>Bacillota</taxon>
        <taxon>Clostridia</taxon>
        <taxon>Eubacteriales</taxon>
        <taxon>Oscillospiraceae</taxon>
        <taxon>Acetivibrio</taxon>
    </lineage>
</organism>
<evidence type="ECO:0000313" key="13">
    <source>
        <dbReference type="EMBL" id="AEV70466.1"/>
    </source>
</evidence>
<evidence type="ECO:0000256" key="9">
    <source>
        <dbReference type="ARBA" id="ARBA00048743"/>
    </source>
</evidence>
<dbReference type="Gene3D" id="3.40.50.300">
    <property type="entry name" value="P-loop containing nucleotide triphosphate hydrolases"/>
    <property type="match status" value="1"/>
</dbReference>
<dbReference type="Proteomes" id="UP000005435">
    <property type="component" value="Chromosome"/>
</dbReference>
<dbReference type="PANTHER" id="PTHR10344">
    <property type="entry name" value="THYMIDYLATE KINASE"/>
    <property type="match status" value="1"/>
</dbReference>
<dbReference type="InterPro" id="IPR018094">
    <property type="entry name" value="Thymidylate_kinase"/>
</dbReference>
<comment type="similarity">
    <text evidence="1 11">Belongs to the thymidylate kinase family.</text>
</comment>
<dbReference type="HAMAP" id="MF_00165">
    <property type="entry name" value="Thymidylate_kinase"/>
    <property type="match status" value="1"/>
</dbReference>
<name>G8LSV3_ACECE</name>
<dbReference type="OrthoDB" id="9774907at2"/>
<evidence type="ECO:0000256" key="3">
    <source>
        <dbReference type="ARBA" id="ARBA00017144"/>
    </source>
</evidence>
<gene>
    <name evidence="11" type="primary">tmk</name>
    <name evidence="13" type="ordered locus">Clocl_4030</name>
</gene>
<evidence type="ECO:0000256" key="5">
    <source>
        <dbReference type="ARBA" id="ARBA00022727"/>
    </source>
</evidence>
<feature type="binding site" evidence="11">
    <location>
        <begin position="11"/>
        <end position="18"/>
    </location>
    <ligand>
        <name>ATP</name>
        <dbReference type="ChEBI" id="CHEBI:30616"/>
    </ligand>
</feature>
<dbReference type="GO" id="GO:0004798">
    <property type="term" value="F:dTMP kinase activity"/>
    <property type="evidence" value="ECO:0007669"/>
    <property type="project" value="UniProtKB-UniRule"/>
</dbReference>
<dbReference type="PANTHER" id="PTHR10344:SF4">
    <property type="entry name" value="UMP-CMP KINASE 2, MITOCHONDRIAL"/>
    <property type="match status" value="1"/>
</dbReference>
<evidence type="ECO:0000256" key="11">
    <source>
        <dbReference type="HAMAP-Rule" id="MF_00165"/>
    </source>
</evidence>
<evidence type="ECO:0000256" key="7">
    <source>
        <dbReference type="ARBA" id="ARBA00022777"/>
    </source>
</evidence>
<dbReference type="GO" id="GO:0006233">
    <property type="term" value="P:dTDP biosynthetic process"/>
    <property type="evidence" value="ECO:0007669"/>
    <property type="project" value="InterPro"/>
</dbReference>
<keyword evidence="7 11" id="KW-0418">Kinase</keyword>
<protein>
    <recommendedName>
        <fullName evidence="3 11">Thymidylate kinase</fullName>
        <ecNumber evidence="2 11">2.7.4.9</ecNumber>
    </recommendedName>
    <alternativeName>
        <fullName evidence="11">dTMP kinase</fullName>
    </alternativeName>
</protein>
<dbReference type="CDD" id="cd01672">
    <property type="entry name" value="TMPK"/>
    <property type="match status" value="1"/>
</dbReference>
<dbReference type="PROSITE" id="PS01331">
    <property type="entry name" value="THYMIDYLATE_KINASE"/>
    <property type="match status" value="1"/>
</dbReference>
<keyword evidence="5 11" id="KW-0545">Nucleotide biosynthesis</keyword>
<evidence type="ECO:0000256" key="8">
    <source>
        <dbReference type="ARBA" id="ARBA00022840"/>
    </source>
</evidence>